<dbReference type="AlphaFoldDB" id="A0AA88Y413"/>
<comment type="similarity">
    <text evidence="3">Belongs to the FPP/GGPP synthase family.</text>
</comment>
<dbReference type="InterPro" id="IPR000092">
    <property type="entry name" value="Polyprenyl_synt"/>
</dbReference>
<evidence type="ECO:0000313" key="4">
    <source>
        <dbReference type="EMBL" id="KAK3089041.1"/>
    </source>
</evidence>
<evidence type="ECO:0000256" key="2">
    <source>
        <dbReference type="ARBA" id="ARBA00022842"/>
    </source>
</evidence>
<sequence>MCILQKTQKIPDEATSNEKAFNCWLKIPEDKLQMIGEVTQMLHNASLLIDDIEDNSKLRRGVPVAHNIYGVAHTINSANYVYFMGLEKVLTLDHPQATKVFSEQLLELHRGQGMDIYWRDTVTCPSEDEYRAMVIRKTGGLFGLAVRLMQLFSENKQDFKPLLDALGLFFQIRDDYANLKSKEYENNKSYCEDLTEGKFSFPIVHAVLSSPESSQILSILRQRTTDNDVKKYCVECLHRAGSFDYTKESLIELEERIYRLIEEHGGNPILVALMDELKKVYRMEL</sequence>
<dbReference type="Proteomes" id="UP001186944">
    <property type="component" value="Unassembled WGS sequence"/>
</dbReference>
<comment type="caution">
    <text evidence="4">The sequence shown here is derived from an EMBL/GenBank/DDBJ whole genome shotgun (WGS) entry which is preliminary data.</text>
</comment>
<reference evidence="4" key="1">
    <citation type="submission" date="2019-08" db="EMBL/GenBank/DDBJ databases">
        <title>The improved chromosome-level genome for the pearl oyster Pinctada fucata martensii using PacBio sequencing and Hi-C.</title>
        <authorList>
            <person name="Zheng Z."/>
        </authorList>
    </citation>
    <scope>NUCLEOTIDE SEQUENCE</scope>
    <source>
        <strain evidence="4">ZZ-2019</strain>
        <tissue evidence="4">Adductor muscle</tissue>
    </source>
</reference>
<dbReference type="PANTHER" id="PTHR12001">
    <property type="entry name" value="GERANYLGERANYL PYROPHOSPHATE SYNTHASE"/>
    <property type="match status" value="1"/>
</dbReference>
<proteinExistence type="inferred from homology"/>
<protein>
    <recommendedName>
        <fullName evidence="6">Geranylgeranyl pyrophosphate synthase</fullName>
    </recommendedName>
</protein>
<dbReference type="PROSITE" id="PS00444">
    <property type="entry name" value="POLYPRENYL_SYNTHASE_2"/>
    <property type="match status" value="1"/>
</dbReference>
<keyword evidence="3" id="KW-0808">Transferase</keyword>
<dbReference type="SFLD" id="SFLDS00005">
    <property type="entry name" value="Isoprenoid_Synthase_Type_I"/>
    <property type="match status" value="1"/>
</dbReference>
<dbReference type="CDD" id="cd00685">
    <property type="entry name" value="Trans_IPPS_HT"/>
    <property type="match status" value="1"/>
</dbReference>
<keyword evidence="5" id="KW-1185">Reference proteome</keyword>
<evidence type="ECO:0008006" key="6">
    <source>
        <dbReference type="Google" id="ProtNLM"/>
    </source>
</evidence>
<dbReference type="PROSITE" id="PS00723">
    <property type="entry name" value="POLYPRENYL_SYNTHASE_1"/>
    <property type="match status" value="1"/>
</dbReference>
<dbReference type="GO" id="GO:0046872">
    <property type="term" value="F:metal ion binding"/>
    <property type="evidence" value="ECO:0007669"/>
    <property type="project" value="UniProtKB-KW"/>
</dbReference>
<dbReference type="Pfam" id="PF00348">
    <property type="entry name" value="polyprenyl_synt"/>
    <property type="match status" value="1"/>
</dbReference>
<evidence type="ECO:0000256" key="1">
    <source>
        <dbReference type="ARBA" id="ARBA00022723"/>
    </source>
</evidence>
<dbReference type="InterPro" id="IPR033749">
    <property type="entry name" value="Polyprenyl_synt_CS"/>
</dbReference>
<accession>A0AA88Y413</accession>
<dbReference type="InterPro" id="IPR008949">
    <property type="entry name" value="Isoprenoid_synthase_dom_sf"/>
</dbReference>
<dbReference type="PANTHER" id="PTHR12001:SF44">
    <property type="entry name" value="GERANYLGERANYL PYROPHOSPHATE SYNTHASE"/>
    <property type="match status" value="1"/>
</dbReference>
<dbReference type="GO" id="GO:0008299">
    <property type="term" value="P:isoprenoid biosynthetic process"/>
    <property type="evidence" value="ECO:0007669"/>
    <property type="project" value="InterPro"/>
</dbReference>
<dbReference type="GO" id="GO:0004659">
    <property type="term" value="F:prenyltransferase activity"/>
    <property type="evidence" value="ECO:0007669"/>
    <property type="project" value="InterPro"/>
</dbReference>
<dbReference type="Gene3D" id="1.10.600.10">
    <property type="entry name" value="Farnesyl Diphosphate Synthase"/>
    <property type="match status" value="1"/>
</dbReference>
<dbReference type="EMBL" id="VSWD01000010">
    <property type="protein sequence ID" value="KAK3089041.1"/>
    <property type="molecule type" value="Genomic_DNA"/>
</dbReference>
<evidence type="ECO:0000256" key="3">
    <source>
        <dbReference type="RuleBase" id="RU004466"/>
    </source>
</evidence>
<keyword evidence="1" id="KW-0479">Metal-binding</keyword>
<evidence type="ECO:0000313" key="5">
    <source>
        <dbReference type="Proteomes" id="UP001186944"/>
    </source>
</evidence>
<organism evidence="4 5">
    <name type="scientific">Pinctada imbricata</name>
    <name type="common">Atlantic pearl-oyster</name>
    <name type="synonym">Pinctada martensii</name>
    <dbReference type="NCBI Taxonomy" id="66713"/>
    <lineage>
        <taxon>Eukaryota</taxon>
        <taxon>Metazoa</taxon>
        <taxon>Spiralia</taxon>
        <taxon>Lophotrochozoa</taxon>
        <taxon>Mollusca</taxon>
        <taxon>Bivalvia</taxon>
        <taxon>Autobranchia</taxon>
        <taxon>Pteriomorphia</taxon>
        <taxon>Pterioida</taxon>
        <taxon>Pterioidea</taxon>
        <taxon>Pteriidae</taxon>
        <taxon>Pinctada</taxon>
    </lineage>
</organism>
<keyword evidence="2" id="KW-0460">Magnesium</keyword>
<dbReference type="SUPFAM" id="SSF48576">
    <property type="entry name" value="Terpenoid synthases"/>
    <property type="match status" value="1"/>
</dbReference>
<gene>
    <name evidence="4" type="ORF">FSP39_000346</name>
</gene>
<name>A0AA88Y413_PINIB</name>